<dbReference type="CDD" id="cd17936">
    <property type="entry name" value="EEXXEc_NFX1"/>
    <property type="match status" value="1"/>
</dbReference>
<evidence type="ECO:0000256" key="1">
    <source>
        <dbReference type="ARBA" id="ARBA00004496"/>
    </source>
</evidence>
<evidence type="ECO:0000256" key="2">
    <source>
        <dbReference type="ARBA" id="ARBA00022490"/>
    </source>
</evidence>
<dbReference type="GO" id="GO:0008270">
    <property type="term" value="F:zinc ion binding"/>
    <property type="evidence" value="ECO:0007669"/>
    <property type="project" value="UniProtKB-KW"/>
</dbReference>
<feature type="compositionally biased region" description="Gly residues" evidence="8">
    <location>
        <begin position="9"/>
        <end position="19"/>
    </location>
</feature>
<reference evidence="10 11" key="1">
    <citation type="journal article" date="2015" name="Plant Cell">
        <title>Oil accumulation by the oleaginous diatom Fistulifera solaris as revealed by the genome and transcriptome.</title>
        <authorList>
            <person name="Tanaka T."/>
            <person name="Maeda Y."/>
            <person name="Veluchamy A."/>
            <person name="Tanaka M."/>
            <person name="Abida H."/>
            <person name="Marechal E."/>
            <person name="Bowler C."/>
            <person name="Muto M."/>
            <person name="Sunaga Y."/>
            <person name="Tanaka M."/>
            <person name="Yoshino T."/>
            <person name="Taniguchi T."/>
            <person name="Fukuda Y."/>
            <person name="Nemoto M."/>
            <person name="Matsumoto M."/>
            <person name="Wong P.S."/>
            <person name="Aburatani S."/>
            <person name="Fujibuchi W."/>
        </authorList>
    </citation>
    <scope>NUCLEOTIDE SEQUENCE [LARGE SCALE GENOMIC DNA]</scope>
    <source>
        <strain evidence="10 11">JPCC DA0580</strain>
    </source>
</reference>
<dbReference type="InterPro" id="IPR045055">
    <property type="entry name" value="DNA2/NAM7-like"/>
</dbReference>
<proteinExistence type="predicted"/>
<dbReference type="OrthoDB" id="46073at2759"/>
<feature type="region of interest" description="Disordered" evidence="8">
    <location>
        <begin position="1"/>
        <end position="35"/>
    </location>
</feature>
<organism evidence="10 11">
    <name type="scientific">Fistulifera solaris</name>
    <name type="common">Oleaginous diatom</name>
    <dbReference type="NCBI Taxonomy" id="1519565"/>
    <lineage>
        <taxon>Eukaryota</taxon>
        <taxon>Sar</taxon>
        <taxon>Stramenopiles</taxon>
        <taxon>Ochrophyta</taxon>
        <taxon>Bacillariophyta</taxon>
        <taxon>Bacillariophyceae</taxon>
        <taxon>Bacillariophycidae</taxon>
        <taxon>Naviculales</taxon>
        <taxon>Naviculaceae</taxon>
        <taxon>Fistulifera</taxon>
    </lineage>
</organism>
<comment type="subcellular location">
    <subcellularLocation>
        <location evidence="1">Cytoplasm</location>
    </subcellularLocation>
</comment>
<dbReference type="InterPro" id="IPR047187">
    <property type="entry name" value="SF1_C_Upf1"/>
</dbReference>
<dbReference type="CDD" id="cd18808">
    <property type="entry name" value="SF1_C_Upf1"/>
    <property type="match status" value="1"/>
</dbReference>
<dbReference type="Gene3D" id="3.40.50.300">
    <property type="entry name" value="P-loop containing nucleotide triphosphate hydrolases"/>
    <property type="match status" value="2"/>
</dbReference>
<evidence type="ECO:0000256" key="6">
    <source>
        <dbReference type="ARBA" id="ARBA00022833"/>
    </source>
</evidence>
<evidence type="ECO:0000259" key="9">
    <source>
        <dbReference type="PROSITE" id="PS51981"/>
    </source>
</evidence>
<dbReference type="PROSITE" id="PS51981">
    <property type="entry name" value="ZF_RZ"/>
    <property type="match status" value="1"/>
</dbReference>
<evidence type="ECO:0000256" key="8">
    <source>
        <dbReference type="SAM" id="MobiDB-lite"/>
    </source>
</evidence>
<dbReference type="GO" id="GO:0031048">
    <property type="term" value="P:regulatory ncRNA-mediated heterochromatin formation"/>
    <property type="evidence" value="ECO:0007669"/>
    <property type="project" value="TreeGrafter"/>
</dbReference>
<evidence type="ECO:0000256" key="3">
    <source>
        <dbReference type="ARBA" id="ARBA00022723"/>
    </source>
</evidence>
<dbReference type="InterPro" id="IPR046439">
    <property type="entry name" value="ZF_RZ_dom"/>
</dbReference>
<dbReference type="InterPro" id="IPR000967">
    <property type="entry name" value="Znf_NFX1"/>
</dbReference>
<dbReference type="GO" id="GO:0005737">
    <property type="term" value="C:cytoplasm"/>
    <property type="evidence" value="ECO:0007669"/>
    <property type="project" value="UniProtKB-SubCell"/>
</dbReference>
<feature type="compositionally biased region" description="Polar residues" evidence="8">
    <location>
        <begin position="21"/>
        <end position="33"/>
    </location>
</feature>
<dbReference type="Pfam" id="PF13086">
    <property type="entry name" value="AAA_11"/>
    <property type="match status" value="1"/>
</dbReference>
<dbReference type="Pfam" id="PF20173">
    <property type="entry name" value="ZnF_RZ-type"/>
    <property type="match status" value="1"/>
</dbReference>
<protein>
    <recommendedName>
        <fullName evidence="9">RZ-type domain-containing protein</fullName>
    </recommendedName>
</protein>
<dbReference type="PANTHER" id="PTHR10887:SF341">
    <property type="entry name" value="NFX1-TYPE ZINC FINGER-CONTAINING PROTEIN 1"/>
    <property type="match status" value="1"/>
</dbReference>
<dbReference type="Proteomes" id="UP000198406">
    <property type="component" value="Unassembled WGS sequence"/>
</dbReference>
<dbReference type="GO" id="GO:0004386">
    <property type="term" value="F:helicase activity"/>
    <property type="evidence" value="ECO:0007669"/>
    <property type="project" value="InterPro"/>
</dbReference>
<dbReference type="InterPro" id="IPR041679">
    <property type="entry name" value="DNA2/NAM7-like_C"/>
</dbReference>
<dbReference type="InterPro" id="IPR027417">
    <property type="entry name" value="P-loop_NTPase"/>
</dbReference>
<dbReference type="GO" id="GO:0002376">
    <property type="term" value="P:immune system process"/>
    <property type="evidence" value="ECO:0007669"/>
    <property type="project" value="UniProtKB-KW"/>
</dbReference>
<gene>
    <name evidence="10" type="ORF">FisN_12Hh085</name>
</gene>
<dbReference type="SMART" id="SM00438">
    <property type="entry name" value="ZnF_NFX"/>
    <property type="match status" value="4"/>
</dbReference>
<evidence type="ECO:0000313" key="11">
    <source>
        <dbReference type="Proteomes" id="UP000198406"/>
    </source>
</evidence>
<evidence type="ECO:0000256" key="7">
    <source>
        <dbReference type="ARBA" id="ARBA00022859"/>
    </source>
</evidence>
<dbReference type="GO" id="GO:0031380">
    <property type="term" value="C:nuclear RNA-directed RNA polymerase complex"/>
    <property type="evidence" value="ECO:0007669"/>
    <property type="project" value="TreeGrafter"/>
</dbReference>
<keyword evidence="5" id="KW-0863">Zinc-finger</keyword>
<keyword evidence="4" id="KW-0677">Repeat</keyword>
<keyword evidence="3" id="KW-0479">Metal-binding</keyword>
<keyword evidence="11" id="KW-1185">Reference proteome</keyword>
<keyword evidence="6" id="KW-0862">Zinc</keyword>
<feature type="domain" description="RZ-type" evidence="9">
    <location>
        <begin position="1734"/>
        <end position="1816"/>
    </location>
</feature>
<dbReference type="PANTHER" id="PTHR10887">
    <property type="entry name" value="DNA2/NAM7 HELICASE FAMILY"/>
    <property type="match status" value="1"/>
</dbReference>
<keyword evidence="7" id="KW-0391">Immunity</keyword>
<dbReference type="InterPro" id="IPR041677">
    <property type="entry name" value="DNA2/NAM7_AAA_11"/>
</dbReference>
<dbReference type="Pfam" id="PF13087">
    <property type="entry name" value="AAA_12"/>
    <property type="match status" value="1"/>
</dbReference>
<sequence>MGKKHCGGRGRGSSNGRQGGKTLTASRPQSSGDMSYRRRRVFDALVKKETATFEGKAQVLRFIEGMESFSSKAELMDKIEDRRAHGMKRIREMLSYMNSIEDVDQILVRILRLFLDKELDKPMYLPKRNKILMAIYISPCLMETLVARDAASQLHQKAADYLCLFLQEISKVFMEARKSEYVMTMAKALRSRGDVDAATLCAILLVDEQVAIDENALYLKTTSDKTSVCWVTDNIPPGGRHDNDERNFRDIQILPTTDELCCKAKPWLPLRDQNAIINDLATRLLDKHFRLLREDAISTIKENIEQQTRSWKNARIIDLDFTGFGKSKLFTFLVQLDSRPGGNPKWEISRALMQGSVIALCIDGTPQLMGKISHRDHETRGAWLRHPQGPIVGVFFEPHTKDFQNALIDVLKNLPYSKHESNEIMQEEPTRSKHKKSSGKNQKNDGGNKGKTAKKGGGANHQSHCTSSKAFHELPKYDLVEASSSFFTCQPILASLQSKYSLPFLEELCSSSPLRISHPPDYLPDTLCMPKGKNFNGFCCSISSWSSADLVSNTSLDSSQADALHHAFTSRVSLIQGPPGTGKTFIGALIARVIRENTNQSILCICFTNHALDQFLEHMLDAGETSIVRLGGRSRSERLRGYGLRDLVHSKAQKTNSTQMKRIDAQLHSRREEIQKCIKTLKTQINWQSPLGGIQQFLEDEYPDIYECFPEMSEDADGFRTTGKKGKAFKRDELWTRWIKGEAFPDFLRDRLNPFGPDVFEDFWAIPYNARLDLVDAWKSDIFAETIEKLEDALTDYGALVRERDALKQTEDLQILKSARVIGATTTGAANFKDLLASKASRVIIIEEAGEVLESHVLSALHADSTKHLIMIGDHKQLRPKVENYSLSTVSGHGYDLDCSLFERLVLSNLPSATLNVQHRMRPEISQFIRSQTYPQLLDHSSVREFPHVKGVTQDVVFIDHKVLEDGTSAKDDDLGKTKSNTHEAELCVEIVRFFLLQGYAPSRIAILTPYLGQLMKILRLVRGRLREAIACVSEQDQRDLEDIGGENEPVNDEVVDRSVRCSTVDNFQGEEADIIIISLVRSNNFGNVGFLKEPQRVNVLMSRAKHGMFIVGNASALRNSKAAKKVWDPILDLLESEGRLLPGLPTYCSLHPDDDPIVLSKMEDWRMSRPNGGCSRPCHFRMECGHKCSSSCHPNDKDHKLLQRNCCKPCKRVPSECPFGHQCNKLCKEDCGPCDATVGSVRLSCGHSMDNVRCHQVCNDKQVETLTNLCTHSVSHVFTACGHIAQTSCGNANRLSPLCPLKCGKVIELCGHPCTRDCGFCESDHFCGQKCERVLFCGHLCGQQCHGSDECPPCSEQCAVKCIHSGCPKKCHAPCASCVEDCEWECEHQGRCDVVCGAPCTRLPCDKRCQKKLECGHICPSVCGEPCPSKTYCQECGEDWVKSHVLDMIEFHDYKDHDVDDDPIVVLPCGHFYASSTMDGLLAMSEVYEVCQRTGKFIGLKSLMDANVNEKPAVCPDCRSVIHSVRRYGRFLNLKGLRSLERKHMFVVRNKLANLHRIRKEGTKHDESKFLKQLRELEKTIMTSPMRKVKNACLSSAHSMEVPSPPVIPLLGTLELRGQVYSDQIEKLLKVDRASAADEVKNKGIDMVQECFELASETYRRGIAIADGSKSMRSGANLRLAFASLLCRVSRSRRIPGDGLKEEADVMMDWIVANESVLGNELVTRARRMKQDLDNRDILEVVMAMQIEGGYNFGGSWSSHWFECPNGHPYFIGNCGGAMQESNCPECGARVGGTSHTLIASNRPANDLIAQIRAAAPQL</sequence>
<dbReference type="EMBL" id="BDSP01000276">
    <property type="protein sequence ID" value="GAX28547.1"/>
    <property type="molecule type" value="Genomic_DNA"/>
</dbReference>
<feature type="region of interest" description="Disordered" evidence="8">
    <location>
        <begin position="421"/>
        <end position="465"/>
    </location>
</feature>
<comment type="caution">
    <text evidence="10">The sequence shown here is derived from an EMBL/GenBank/DDBJ whole genome shotgun (WGS) entry which is preliminary data.</text>
</comment>
<dbReference type="SUPFAM" id="SSF52540">
    <property type="entry name" value="P-loop containing nucleoside triphosphate hydrolases"/>
    <property type="match status" value="1"/>
</dbReference>
<evidence type="ECO:0000256" key="5">
    <source>
        <dbReference type="ARBA" id="ARBA00022771"/>
    </source>
</evidence>
<evidence type="ECO:0000313" key="10">
    <source>
        <dbReference type="EMBL" id="GAX28547.1"/>
    </source>
</evidence>
<accession>A0A1Z5KQT9</accession>
<evidence type="ECO:0000256" key="4">
    <source>
        <dbReference type="ARBA" id="ARBA00022737"/>
    </source>
</evidence>
<keyword evidence="2" id="KW-0963">Cytoplasm</keyword>
<name>A0A1Z5KQT9_FISSO</name>
<dbReference type="CDD" id="cd06008">
    <property type="entry name" value="NF-X1-zinc-finger"/>
    <property type="match status" value="1"/>
</dbReference>
<dbReference type="FunFam" id="3.40.50.300:FF:001660">
    <property type="entry name" value="NF-X1 finger and helicase protein, putative"/>
    <property type="match status" value="1"/>
</dbReference>
<dbReference type="InParanoid" id="A0A1Z5KQT9"/>